<dbReference type="SUPFAM" id="SSF82153">
    <property type="entry name" value="FAS1 domain"/>
    <property type="match status" value="1"/>
</dbReference>
<evidence type="ECO:0000313" key="3">
    <source>
        <dbReference type="Proteomes" id="UP000180235"/>
    </source>
</evidence>
<dbReference type="PANTHER" id="PTHR10900">
    <property type="entry name" value="PERIOSTIN-RELATED"/>
    <property type="match status" value="1"/>
</dbReference>
<dbReference type="PROSITE" id="PS50213">
    <property type="entry name" value="FAS1"/>
    <property type="match status" value="1"/>
</dbReference>
<dbReference type="Gene3D" id="2.30.180.10">
    <property type="entry name" value="FAS1 domain"/>
    <property type="match status" value="1"/>
</dbReference>
<dbReference type="AlphaFoldDB" id="A0A1J0ACV4"/>
<dbReference type="Pfam" id="PF02469">
    <property type="entry name" value="Fasciclin"/>
    <property type="match status" value="1"/>
</dbReference>
<protein>
    <submittedName>
        <fullName evidence="2">Beta-Ig-H3/fasciclin</fullName>
    </submittedName>
</protein>
<dbReference type="PANTHER" id="PTHR10900:SF77">
    <property type="entry name" value="FI19380P1"/>
    <property type="match status" value="1"/>
</dbReference>
<dbReference type="FunFam" id="2.30.180.10:FF:000019">
    <property type="entry name" value="Cell surface lipoprotein"/>
    <property type="match status" value="1"/>
</dbReference>
<dbReference type="RefSeq" id="WP_071454293.1">
    <property type="nucleotide sequence ID" value="NZ_CP017675.1"/>
</dbReference>
<accession>A0A1J0ACV4</accession>
<dbReference type="EMBL" id="CP017675">
    <property type="protein sequence ID" value="APB33753.1"/>
    <property type="molecule type" value="Genomic_DNA"/>
</dbReference>
<dbReference type="GO" id="GO:0005615">
    <property type="term" value="C:extracellular space"/>
    <property type="evidence" value="ECO:0007669"/>
    <property type="project" value="TreeGrafter"/>
</dbReference>
<dbReference type="SMART" id="SM00554">
    <property type="entry name" value="FAS1"/>
    <property type="match status" value="1"/>
</dbReference>
<dbReference type="OrthoDB" id="9800666at2"/>
<dbReference type="InterPro" id="IPR050904">
    <property type="entry name" value="Adhesion/Biosynth-related"/>
</dbReference>
<dbReference type="Proteomes" id="UP000180235">
    <property type="component" value="Chromosome"/>
</dbReference>
<reference evidence="2 3" key="1">
    <citation type="submission" date="2016-10" db="EMBL/GenBank/DDBJ databases">
        <title>Description of Gloeomargarita lithophora gen. nov., sp. nov., a thylakoid-bearing basal-branching cyanobacterium with intracellular carbonates, and proposal for Gloeomargaritales ord. nov.</title>
        <authorList>
            <person name="Moreira D."/>
            <person name="Tavera R."/>
            <person name="Benzerara K."/>
            <person name="Skouri-Panet F."/>
            <person name="Couradeau E."/>
            <person name="Gerard E."/>
            <person name="Loussert C."/>
            <person name="Novelo E."/>
            <person name="Zivanovic Y."/>
            <person name="Lopez-Garcia P."/>
        </authorList>
    </citation>
    <scope>NUCLEOTIDE SEQUENCE [LARGE SCALE GENOMIC DNA]</scope>
    <source>
        <strain evidence="2 3">D10</strain>
    </source>
</reference>
<dbReference type="KEGG" id="glt:GlitD10_1432"/>
<feature type="domain" description="FAS1" evidence="1">
    <location>
        <begin position="1"/>
        <end position="131"/>
    </location>
</feature>
<dbReference type="InterPro" id="IPR000782">
    <property type="entry name" value="FAS1_domain"/>
</dbReference>
<proteinExistence type="predicted"/>
<dbReference type="InterPro" id="IPR036378">
    <property type="entry name" value="FAS1_dom_sf"/>
</dbReference>
<sequence>MADIVDIAVGAGAFQTLVAAVQAANLVTALKSPGPFTVFAPNDDAFAALPAGTITTLLQNIPQLTRILTYHVVAGRYTTSDLQDGMCLPSLEGSLIPIYLQDDEFEVKNATVLAADIAADNGVIHVLNRVILMGGDGSAPGDVSKGWYSQPVTGL</sequence>
<name>A0A1J0ACV4_9CYAN</name>
<evidence type="ECO:0000259" key="1">
    <source>
        <dbReference type="PROSITE" id="PS50213"/>
    </source>
</evidence>
<keyword evidence="3" id="KW-1185">Reference proteome</keyword>
<organism evidence="2 3">
    <name type="scientific">Gloeomargarita lithophora Alchichica-D10</name>
    <dbReference type="NCBI Taxonomy" id="1188229"/>
    <lineage>
        <taxon>Bacteria</taxon>
        <taxon>Bacillati</taxon>
        <taxon>Cyanobacteriota</taxon>
        <taxon>Cyanophyceae</taxon>
        <taxon>Gloeomargaritales</taxon>
        <taxon>Gloeomargaritaceae</taxon>
        <taxon>Gloeomargarita</taxon>
    </lineage>
</organism>
<dbReference type="STRING" id="1188229.GlitD10_1432"/>
<evidence type="ECO:0000313" key="2">
    <source>
        <dbReference type="EMBL" id="APB33753.1"/>
    </source>
</evidence>
<gene>
    <name evidence="2" type="ORF">GlitD10_1432</name>
</gene>